<comment type="caution">
    <text evidence="2">The sequence shown here is derived from an EMBL/GenBank/DDBJ whole genome shotgun (WGS) entry which is preliminary data.</text>
</comment>
<accession>A0AAV7EMY2</accession>
<name>A0AAV7EMY2_ARIFI</name>
<keyword evidence="3" id="KW-1185">Reference proteome</keyword>
<keyword evidence="1" id="KW-0732">Signal</keyword>
<gene>
    <name evidence="2" type="ORF">H6P81_009776</name>
</gene>
<dbReference type="Proteomes" id="UP000825729">
    <property type="component" value="Unassembled WGS sequence"/>
</dbReference>
<sequence>MKLFLFFFFFSFFLLFCALVDIGRKKEREWKEKEEDVLSHHTKVSLELTLSICLWWEHKPQQKGPYFLKIPLSLGPTYLNAHIFSKLGLGRTKRFSTSHWATLLTGVSLVCPAKSLQRNKRDGKMSLTGSSTQRPKTHFGLVEAIGRSKRNVSQIGDEGMHARTTRHHRPLAFLPRCSSSSCSRRHPHHPPLHHHDVSHKVGIWGNLRIRNEEDGRSPCGFDNGGFLDVKFLIEIKIDCRRTETGNE</sequence>
<evidence type="ECO:0000313" key="3">
    <source>
        <dbReference type="Proteomes" id="UP000825729"/>
    </source>
</evidence>
<reference evidence="2 3" key="1">
    <citation type="submission" date="2021-07" db="EMBL/GenBank/DDBJ databases">
        <title>The Aristolochia fimbriata genome: insights into angiosperm evolution, floral development and chemical biosynthesis.</title>
        <authorList>
            <person name="Jiao Y."/>
        </authorList>
    </citation>
    <scope>NUCLEOTIDE SEQUENCE [LARGE SCALE GENOMIC DNA]</scope>
    <source>
        <strain evidence="2">IBCAS-2021</strain>
        <tissue evidence="2">Leaf</tissue>
    </source>
</reference>
<evidence type="ECO:0000313" key="2">
    <source>
        <dbReference type="EMBL" id="KAG9449811.1"/>
    </source>
</evidence>
<feature type="chain" id="PRO_5043451179" evidence="1">
    <location>
        <begin position="20"/>
        <end position="247"/>
    </location>
</feature>
<feature type="signal peptide" evidence="1">
    <location>
        <begin position="1"/>
        <end position="19"/>
    </location>
</feature>
<proteinExistence type="predicted"/>
<evidence type="ECO:0000256" key="1">
    <source>
        <dbReference type="SAM" id="SignalP"/>
    </source>
</evidence>
<protein>
    <submittedName>
        <fullName evidence="2">Uncharacterized protein</fullName>
    </submittedName>
</protein>
<dbReference type="EMBL" id="JAINDJ010000004">
    <property type="protein sequence ID" value="KAG9449811.1"/>
    <property type="molecule type" value="Genomic_DNA"/>
</dbReference>
<organism evidence="2 3">
    <name type="scientific">Aristolochia fimbriata</name>
    <name type="common">White veined hardy Dutchman's pipe vine</name>
    <dbReference type="NCBI Taxonomy" id="158543"/>
    <lineage>
        <taxon>Eukaryota</taxon>
        <taxon>Viridiplantae</taxon>
        <taxon>Streptophyta</taxon>
        <taxon>Embryophyta</taxon>
        <taxon>Tracheophyta</taxon>
        <taxon>Spermatophyta</taxon>
        <taxon>Magnoliopsida</taxon>
        <taxon>Magnoliidae</taxon>
        <taxon>Piperales</taxon>
        <taxon>Aristolochiaceae</taxon>
        <taxon>Aristolochia</taxon>
    </lineage>
</organism>
<dbReference type="AlphaFoldDB" id="A0AAV7EMY2"/>